<keyword evidence="10" id="KW-1185">Reference proteome</keyword>
<keyword evidence="6" id="KW-0472">Membrane</keyword>
<evidence type="ECO:0000256" key="7">
    <source>
        <dbReference type="ARBA" id="ARBA00023237"/>
    </source>
</evidence>
<organism evidence="9 10">
    <name type="scientific">Aquamicrobium ahrensii</name>
    <dbReference type="NCBI Taxonomy" id="469551"/>
    <lineage>
        <taxon>Bacteria</taxon>
        <taxon>Pseudomonadati</taxon>
        <taxon>Pseudomonadota</taxon>
        <taxon>Alphaproteobacteria</taxon>
        <taxon>Hyphomicrobiales</taxon>
        <taxon>Phyllobacteriaceae</taxon>
        <taxon>Aquamicrobium</taxon>
    </lineage>
</organism>
<proteinExistence type="inferred from homology"/>
<feature type="signal peptide" evidence="8">
    <location>
        <begin position="1"/>
        <end position="25"/>
    </location>
</feature>
<keyword evidence="5 8" id="KW-0732">Signal</keyword>
<comment type="caution">
    <text evidence="9">The sequence shown here is derived from an EMBL/GenBank/DDBJ whole genome shotgun (WGS) entry which is preliminary data.</text>
</comment>
<sequence length="381" mass="39997">MNKKGFAALAGATALSLLGAAAADAGGFNRGAADTDILFEQGNFNARTSITVVSPERKIISGPSNVGHDYADTYVMPSLAAKFRISDNLSCAGTIANAYGAASSFDSPRLTVPSVPGAQGKLEETFTVMEYGATCAVGFDLQKGRVSFLGGAFVEDFDYDLTVGAINPLAPDGFVTALTSELSGTAWGWRAGVAYEIPEIALRGQLLYRSGTKIEADGYGNLLGTRLGAGGEGKLPQSVEAKFQTGIAPGWLAYGSVKWTDWSVNKTLTLDVGNGALQTQNEYYWRDGWTVMGGIGHSFTDKISGTAFLMWDRGVSTGHDLYGDVVTLGTGLIMKDQFGGELRLGGGVSHVGSVKETKTTGLYAVGNGWSFSGLAGYSMKW</sequence>
<dbReference type="InterPro" id="IPR005017">
    <property type="entry name" value="OMPP1/FadL/TodX"/>
</dbReference>
<evidence type="ECO:0000256" key="6">
    <source>
        <dbReference type="ARBA" id="ARBA00023136"/>
    </source>
</evidence>
<reference evidence="9 10" key="1">
    <citation type="submission" date="2024-06" db="EMBL/GenBank/DDBJ databases">
        <title>Genomic Encyclopedia of Type Strains, Phase IV (KMG-IV): sequencing the most valuable type-strain genomes for metagenomic binning, comparative biology and taxonomic classification.</title>
        <authorList>
            <person name="Goeker M."/>
        </authorList>
    </citation>
    <scope>NUCLEOTIDE SEQUENCE [LARGE SCALE GENOMIC DNA]</scope>
    <source>
        <strain evidence="9 10">DSM 19730</strain>
    </source>
</reference>
<accession>A0ABV2KF54</accession>
<evidence type="ECO:0000256" key="2">
    <source>
        <dbReference type="ARBA" id="ARBA00008163"/>
    </source>
</evidence>
<gene>
    <name evidence="9" type="ORF">ABID44_000014</name>
</gene>
<keyword evidence="3" id="KW-1134">Transmembrane beta strand</keyword>
<dbReference type="Pfam" id="PF03349">
    <property type="entry name" value="Toluene_X"/>
    <property type="match status" value="1"/>
</dbReference>
<keyword evidence="7" id="KW-0998">Cell outer membrane</keyword>
<dbReference type="Gene3D" id="2.40.160.60">
    <property type="entry name" value="Outer membrane protein transport protein (OMPP1/FadL/TodX)"/>
    <property type="match status" value="1"/>
</dbReference>
<dbReference type="EMBL" id="JBEPMN010000001">
    <property type="protein sequence ID" value="MET3659714.1"/>
    <property type="molecule type" value="Genomic_DNA"/>
</dbReference>
<dbReference type="PANTHER" id="PTHR35093">
    <property type="entry name" value="OUTER MEMBRANE PROTEIN NMB0088-RELATED"/>
    <property type="match status" value="1"/>
</dbReference>
<feature type="chain" id="PRO_5047261805" evidence="8">
    <location>
        <begin position="26"/>
        <end position="381"/>
    </location>
</feature>
<dbReference type="PANTHER" id="PTHR35093:SF8">
    <property type="entry name" value="OUTER MEMBRANE PROTEIN NMB0088-RELATED"/>
    <property type="match status" value="1"/>
</dbReference>
<evidence type="ECO:0000313" key="9">
    <source>
        <dbReference type="EMBL" id="MET3659714.1"/>
    </source>
</evidence>
<dbReference type="Proteomes" id="UP001549143">
    <property type="component" value="Unassembled WGS sequence"/>
</dbReference>
<comment type="similarity">
    <text evidence="2">Belongs to the OmpP1/FadL family.</text>
</comment>
<dbReference type="SUPFAM" id="SSF56935">
    <property type="entry name" value="Porins"/>
    <property type="match status" value="1"/>
</dbReference>
<evidence type="ECO:0000256" key="8">
    <source>
        <dbReference type="SAM" id="SignalP"/>
    </source>
</evidence>
<comment type="subcellular location">
    <subcellularLocation>
        <location evidence="1">Cell outer membrane</location>
        <topology evidence="1">Multi-pass membrane protein</topology>
    </subcellularLocation>
</comment>
<protein>
    <submittedName>
        <fullName evidence="9">Long-chain fatty acid transport protein</fullName>
    </submittedName>
</protein>
<evidence type="ECO:0000256" key="4">
    <source>
        <dbReference type="ARBA" id="ARBA00022692"/>
    </source>
</evidence>
<keyword evidence="4" id="KW-0812">Transmembrane</keyword>
<evidence type="ECO:0000256" key="3">
    <source>
        <dbReference type="ARBA" id="ARBA00022452"/>
    </source>
</evidence>
<dbReference type="RefSeq" id="WP_354149655.1">
    <property type="nucleotide sequence ID" value="NZ_JBEPMN010000001.1"/>
</dbReference>
<evidence type="ECO:0000256" key="1">
    <source>
        <dbReference type="ARBA" id="ARBA00004571"/>
    </source>
</evidence>
<evidence type="ECO:0000313" key="10">
    <source>
        <dbReference type="Proteomes" id="UP001549143"/>
    </source>
</evidence>
<evidence type="ECO:0000256" key="5">
    <source>
        <dbReference type="ARBA" id="ARBA00022729"/>
    </source>
</evidence>
<name>A0ABV2KF54_9HYPH</name>